<gene>
    <name evidence="1" type="ORF">FA95DRAFT_631157</name>
</gene>
<accession>A0ACB8RCV2</accession>
<comment type="caution">
    <text evidence="1">The sequence shown here is derived from an EMBL/GenBank/DDBJ whole genome shotgun (WGS) entry which is preliminary data.</text>
</comment>
<organism evidence="1 2">
    <name type="scientific">Auriscalpium vulgare</name>
    <dbReference type="NCBI Taxonomy" id="40419"/>
    <lineage>
        <taxon>Eukaryota</taxon>
        <taxon>Fungi</taxon>
        <taxon>Dikarya</taxon>
        <taxon>Basidiomycota</taxon>
        <taxon>Agaricomycotina</taxon>
        <taxon>Agaricomycetes</taxon>
        <taxon>Russulales</taxon>
        <taxon>Auriscalpiaceae</taxon>
        <taxon>Auriscalpium</taxon>
    </lineage>
</organism>
<proteinExistence type="predicted"/>
<evidence type="ECO:0000313" key="1">
    <source>
        <dbReference type="EMBL" id="KAI0041944.1"/>
    </source>
</evidence>
<evidence type="ECO:0000313" key="2">
    <source>
        <dbReference type="Proteomes" id="UP000814033"/>
    </source>
</evidence>
<name>A0ACB8RCV2_9AGAM</name>
<reference evidence="1" key="1">
    <citation type="submission" date="2021-02" db="EMBL/GenBank/DDBJ databases">
        <authorList>
            <consortium name="DOE Joint Genome Institute"/>
            <person name="Ahrendt S."/>
            <person name="Looney B.P."/>
            <person name="Miyauchi S."/>
            <person name="Morin E."/>
            <person name="Drula E."/>
            <person name="Courty P.E."/>
            <person name="Chicoki N."/>
            <person name="Fauchery L."/>
            <person name="Kohler A."/>
            <person name="Kuo A."/>
            <person name="Labutti K."/>
            <person name="Pangilinan J."/>
            <person name="Lipzen A."/>
            <person name="Riley R."/>
            <person name="Andreopoulos W."/>
            <person name="He G."/>
            <person name="Johnson J."/>
            <person name="Barry K.W."/>
            <person name="Grigoriev I.V."/>
            <person name="Nagy L."/>
            <person name="Hibbett D."/>
            <person name="Henrissat B."/>
            <person name="Matheny P.B."/>
            <person name="Labbe J."/>
            <person name="Martin F."/>
        </authorList>
    </citation>
    <scope>NUCLEOTIDE SEQUENCE</scope>
    <source>
        <strain evidence="1">FP105234-sp</strain>
    </source>
</reference>
<dbReference type="EMBL" id="MU276092">
    <property type="protein sequence ID" value="KAI0041944.1"/>
    <property type="molecule type" value="Genomic_DNA"/>
</dbReference>
<sequence length="184" mass="20065">MSLTIVLASTTSPLTSTWTSAEQPYCLLYRSAHGYVSHQDRSATMFSPRLAEGASSDPTPPLALFFHLSRLAPRMIVLLHAFGCLCTPGAEPFFSSSTTSHAHPGNCGAISLLFRIVLPRLAFMARAACMARSVPRATTVQGDVQLLDFVEPVTACLLPLFILRRWGILRACLSPHRPELAQEL</sequence>
<reference evidence="1" key="2">
    <citation type="journal article" date="2022" name="New Phytol.">
        <title>Evolutionary transition to the ectomycorrhizal habit in the genomes of a hyperdiverse lineage of mushroom-forming fungi.</title>
        <authorList>
            <person name="Looney B."/>
            <person name="Miyauchi S."/>
            <person name="Morin E."/>
            <person name="Drula E."/>
            <person name="Courty P.E."/>
            <person name="Kohler A."/>
            <person name="Kuo A."/>
            <person name="LaButti K."/>
            <person name="Pangilinan J."/>
            <person name="Lipzen A."/>
            <person name="Riley R."/>
            <person name="Andreopoulos W."/>
            <person name="He G."/>
            <person name="Johnson J."/>
            <person name="Nolan M."/>
            <person name="Tritt A."/>
            <person name="Barry K.W."/>
            <person name="Grigoriev I.V."/>
            <person name="Nagy L.G."/>
            <person name="Hibbett D."/>
            <person name="Henrissat B."/>
            <person name="Matheny P.B."/>
            <person name="Labbe J."/>
            <person name="Martin F.M."/>
        </authorList>
    </citation>
    <scope>NUCLEOTIDE SEQUENCE</scope>
    <source>
        <strain evidence="1">FP105234-sp</strain>
    </source>
</reference>
<dbReference type="Proteomes" id="UP000814033">
    <property type="component" value="Unassembled WGS sequence"/>
</dbReference>
<protein>
    <submittedName>
        <fullName evidence="1">Uncharacterized protein</fullName>
    </submittedName>
</protein>
<keyword evidence="2" id="KW-1185">Reference proteome</keyword>